<dbReference type="PROSITE" id="PS50110">
    <property type="entry name" value="RESPONSE_REGULATORY"/>
    <property type="match status" value="1"/>
</dbReference>
<keyword evidence="5" id="KW-1185">Reference proteome</keyword>
<evidence type="ECO:0000313" key="4">
    <source>
        <dbReference type="EMBL" id="MBC3794492.1"/>
    </source>
</evidence>
<dbReference type="InterPro" id="IPR007492">
    <property type="entry name" value="LytTR_DNA-bd_dom"/>
</dbReference>
<dbReference type="SMART" id="SM00850">
    <property type="entry name" value="LytTR"/>
    <property type="match status" value="1"/>
</dbReference>
<name>A0ABR6WD88_9BACT</name>
<dbReference type="InterPro" id="IPR001789">
    <property type="entry name" value="Sig_transdc_resp-reg_receiver"/>
</dbReference>
<dbReference type="InterPro" id="IPR011006">
    <property type="entry name" value="CheY-like_superfamily"/>
</dbReference>
<dbReference type="EMBL" id="VFIA01000047">
    <property type="protein sequence ID" value="MBC3794492.1"/>
    <property type="molecule type" value="Genomic_DNA"/>
</dbReference>
<dbReference type="SMART" id="SM00448">
    <property type="entry name" value="REC"/>
    <property type="match status" value="1"/>
</dbReference>
<organism evidence="4 5">
    <name type="scientific">Spirosoma utsteinense</name>
    <dbReference type="NCBI Taxonomy" id="2585773"/>
    <lineage>
        <taxon>Bacteria</taxon>
        <taxon>Pseudomonadati</taxon>
        <taxon>Bacteroidota</taxon>
        <taxon>Cytophagia</taxon>
        <taxon>Cytophagales</taxon>
        <taxon>Cytophagaceae</taxon>
        <taxon>Spirosoma</taxon>
    </lineage>
</organism>
<feature type="domain" description="Response regulatory" evidence="2">
    <location>
        <begin position="8"/>
        <end position="122"/>
    </location>
</feature>
<evidence type="ECO:0000313" key="5">
    <source>
        <dbReference type="Proteomes" id="UP000700732"/>
    </source>
</evidence>
<dbReference type="Gene3D" id="3.40.50.2300">
    <property type="match status" value="1"/>
</dbReference>
<dbReference type="PANTHER" id="PTHR37299">
    <property type="entry name" value="TRANSCRIPTIONAL REGULATOR-RELATED"/>
    <property type="match status" value="1"/>
</dbReference>
<comment type="caution">
    <text evidence="4">The sequence shown here is derived from an EMBL/GenBank/DDBJ whole genome shotgun (WGS) entry which is preliminary data.</text>
</comment>
<feature type="modified residue" description="4-aspartylphosphate" evidence="1">
    <location>
        <position position="58"/>
    </location>
</feature>
<gene>
    <name evidence="4" type="ORF">FH603_5021</name>
</gene>
<dbReference type="Gene3D" id="2.40.50.1020">
    <property type="entry name" value="LytTr DNA-binding domain"/>
    <property type="match status" value="1"/>
</dbReference>
<dbReference type="PROSITE" id="PS50930">
    <property type="entry name" value="HTH_LYTTR"/>
    <property type="match status" value="1"/>
</dbReference>
<accession>A0ABR6WD88</accession>
<reference evidence="4 5" key="1">
    <citation type="submission" date="2019-06" db="EMBL/GenBank/DDBJ databases">
        <title>Spirosoma utsteinense sp. nov. isolated from Antarctic ice-free soils.</title>
        <authorList>
            <person name="Tahon G."/>
        </authorList>
    </citation>
    <scope>NUCLEOTIDE SEQUENCE [LARGE SCALE GENOMIC DNA]</scope>
    <source>
        <strain evidence="4 5">LMG 31447</strain>
    </source>
</reference>
<dbReference type="InterPro" id="IPR046947">
    <property type="entry name" value="LytR-like"/>
</dbReference>
<dbReference type="Pfam" id="PF00072">
    <property type="entry name" value="Response_reg"/>
    <property type="match status" value="1"/>
</dbReference>
<evidence type="ECO:0000259" key="3">
    <source>
        <dbReference type="PROSITE" id="PS50930"/>
    </source>
</evidence>
<proteinExistence type="predicted"/>
<keyword evidence="4" id="KW-0238">DNA-binding</keyword>
<dbReference type="Pfam" id="PF04397">
    <property type="entry name" value="LytTR"/>
    <property type="match status" value="1"/>
</dbReference>
<dbReference type="SUPFAM" id="SSF52172">
    <property type="entry name" value="CheY-like"/>
    <property type="match status" value="1"/>
</dbReference>
<dbReference type="RefSeq" id="WP_186741074.1">
    <property type="nucleotide sequence ID" value="NZ_VFIA01000047.1"/>
</dbReference>
<sequence>MNLASTDPILIVEDNLADAFWLKQAVEMMGFQSPLLTHTTDMAQQLIVQQQPRLIICDLFLDSKPKGLSLLQQFADRGRQFIMVTHSDEYSLYEQTRAMGVGGHLVKPFHPLTLRSIMDQALRELPPAPVVKLPCLFIRGAQNQRMRIEFSDILYIYSERNYIFIRTRESRFTLKRSLSKLMEELDSRFVRVHNSYVINTDYLKSMATTTLLIDKEIIPLGRAYRKNLVSRMKPVTREVYA</sequence>
<evidence type="ECO:0000256" key="1">
    <source>
        <dbReference type="PROSITE-ProRule" id="PRU00169"/>
    </source>
</evidence>
<dbReference type="Proteomes" id="UP000700732">
    <property type="component" value="Unassembled WGS sequence"/>
</dbReference>
<dbReference type="PANTHER" id="PTHR37299:SF1">
    <property type="entry name" value="STAGE 0 SPORULATION PROTEIN A HOMOLOG"/>
    <property type="match status" value="1"/>
</dbReference>
<keyword evidence="1" id="KW-0597">Phosphoprotein</keyword>
<protein>
    <submittedName>
        <fullName evidence="4">DNA-binding LytR/AlgR family response regulator</fullName>
    </submittedName>
</protein>
<evidence type="ECO:0000259" key="2">
    <source>
        <dbReference type="PROSITE" id="PS50110"/>
    </source>
</evidence>
<feature type="domain" description="HTH LytTR-type" evidence="3">
    <location>
        <begin position="142"/>
        <end position="234"/>
    </location>
</feature>
<dbReference type="GO" id="GO:0003677">
    <property type="term" value="F:DNA binding"/>
    <property type="evidence" value="ECO:0007669"/>
    <property type="project" value="UniProtKB-KW"/>
</dbReference>